<dbReference type="SUPFAM" id="SSF55961">
    <property type="entry name" value="Bet v1-like"/>
    <property type="match status" value="1"/>
</dbReference>
<dbReference type="AlphaFoldDB" id="A0A5B8U854"/>
<dbReference type="InterPro" id="IPR019587">
    <property type="entry name" value="Polyketide_cyclase/dehydratase"/>
</dbReference>
<dbReference type="OrthoDB" id="5244508at2"/>
<name>A0A5B8U854_9ACTN</name>
<evidence type="ECO:0000313" key="1">
    <source>
        <dbReference type="EMBL" id="QEC49283.1"/>
    </source>
</evidence>
<evidence type="ECO:0000313" key="2">
    <source>
        <dbReference type="Proteomes" id="UP000321805"/>
    </source>
</evidence>
<dbReference type="KEGG" id="bsol:FSW04_17995"/>
<dbReference type="RefSeq" id="WP_146921646.1">
    <property type="nucleotide sequence ID" value="NZ_CP042430.1"/>
</dbReference>
<keyword evidence="2" id="KW-1185">Reference proteome</keyword>
<dbReference type="Gene3D" id="3.30.530.20">
    <property type="match status" value="1"/>
</dbReference>
<sequence length="124" mass="13712">MQHEHTEHVAATPDAVYAAISDVSNLPRFVPQMTAAREKGDGRVEVDARYGGHEQHGEATFAADPRQRRIQWSAPSGYRGVMQVDPDGEGSRLTLYLETSHSSERDHDVAATLDAIRMLVESQI</sequence>
<dbReference type="InterPro" id="IPR023393">
    <property type="entry name" value="START-like_dom_sf"/>
</dbReference>
<reference evidence="1 2" key="1">
    <citation type="journal article" date="2018" name="J. Microbiol.">
        <title>Baekduia soli gen. nov., sp. nov., a novel bacterium isolated from the soil of Baekdu Mountain and proposal of a novel family name, Baekduiaceae fam. nov.</title>
        <authorList>
            <person name="An D.S."/>
            <person name="Siddiqi M.Z."/>
            <person name="Kim K.H."/>
            <person name="Yu H.S."/>
            <person name="Im W.T."/>
        </authorList>
    </citation>
    <scope>NUCLEOTIDE SEQUENCE [LARGE SCALE GENOMIC DNA]</scope>
    <source>
        <strain evidence="1 2">BR7-21</strain>
    </source>
</reference>
<organism evidence="1 2">
    <name type="scientific">Baekduia soli</name>
    <dbReference type="NCBI Taxonomy" id="496014"/>
    <lineage>
        <taxon>Bacteria</taxon>
        <taxon>Bacillati</taxon>
        <taxon>Actinomycetota</taxon>
        <taxon>Thermoleophilia</taxon>
        <taxon>Solirubrobacterales</taxon>
        <taxon>Baekduiaceae</taxon>
        <taxon>Baekduia</taxon>
    </lineage>
</organism>
<protein>
    <submittedName>
        <fullName evidence="1">SRPBCC family protein</fullName>
    </submittedName>
</protein>
<dbReference type="Pfam" id="PF10604">
    <property type="entry name" value="Polyketide_cyc2"/>
    <property type="match status" value="1"/>
</dbReference>
<dbReference type="CDD" id="cd07812">
    <property type="entry name" value="SRPBCC"/>
    <property type="match status" value="1"/>
</dbReference>
<accession>A0A5B8U854</accession>
<dbReference type="EMBL" id="CP042430">
    <property type="protein sequence ID" value="QEC49283.1"/>
    <property type="molecule type" value="Genomic_DNA"/>
</dbReference>
<dbReference type="Proteomes" id="UP000321805">
    <property type="component" value="Chromosome"/>
</dbReference>
<gene>
    <name evidence="1" type="ORF">FSW04_17995</name>
</gene>
<proteinExistence type="predicted"/>